<dbReference type="InterPro" id="IPR003903">
    <property type="entry name" value="UIM_dom"/>
</dbReference>
<dbReference type="Pfam" id="PF17921">
    <property type="entry name" value="Integrase_H2C2"/>
    <property type="match status" value="1"/>
</dbReference>
<feature type="region of interest" description="Disordered" evidence="6">
    <location>
        <begin position="306"/>
        <end position="348"/>
    </location>
</feature>
<name>A0A6L2LG79_TANCI</name>
<dbReference type="EMBL" id="BKCJ010004370">
    <property type="protein sequence ID" value="GEU60638.1"/>
    <property type="molecule type" value="Genomic_DNA"/>
</dbReference>
<dbReference type="Gene3D" id="1.10.340.70">
    <property type="match status" value="1"/>
</dbReference>
<dbReference type="Pfam" id="PF17919">
    <property type="entry name" value="RT_RNaseH_2"/>
    <property type="match status" value="1"/>
</dbReference>
<dbReference type="Gene3D" id="3.30.70.270">
    <property type="match status" value="1"/>
</dbReference>
<dbReference type="CDD" id="cd00303">
    <property type="entry name" value="retropepsin_like"/>
    <property type="match status" value="1"/>
</dbReference>
<feature type="region of interest" description="Disordered" evidence="6">
    <location>
        <begin position="375"/>
        <end position="395"/>
    </location>
</feature>
<dbReference type="InterPro" id="IPR021109">
    <property type="entry name" value="Peptidase_aspartic_dom_sf"/>
</dbReference>
<dbReference type="InterPro" id="IPR043502">
    <property type="entry name" value="DNA/RNA_pol_sf"/>
</dbReference>
<dbReference type="SUPFAM" id="SSF53098">
    <property type="entry name" value="Ribonuclease H-like"/>
    <property type="match status" value="1"/>
</dbReference>
<dbReference type="InterPro" id="IPR041588">
    <property type="entry name" value="Integrase_H2C2"/>
</dbReference>
<evidence type="ECO:0000259" key="8">
    <source>
        <dbReference type="Pfam" id="PF17921"/>
    </source>
</evidence>
<protein>
    <submittedName>
        <fullName evidence="9">Reverse transcriptase domain-containing protein</fullName>
    </submittedName>
</protein>
<feature type="region of interest" description="Disordered" evidence="6">
    <location>
        <begin position="1396"/>
        <end position="1455"/>
    </location>
</feature>
<feature type="region of interest" description="Disordered" evidence="6">
    <location>
        <begin position="508"/>
        <end position="579"/>
    </location>
</feature>
<dbReference type="Gene3D" id="3.10.10.10">
    <property type="entry name" value="HIV Type 1 Reverse Transcriptase, subunit A, domain 1"/>
    <property type="match status" value="1"/>
</dbReference>
<dbReference type="InterPro" id="IPR012337">
    <property type="entry name" value="RNaseH-like_sf"/>
</dbReference>
<evidence type="ECO:0000256" key="3">
    <source>
        <dbReference type="ARBA" id="ARBA00022722"/>
    </source>
</evidence>
<feature type="compositionally biased region" description="Low complexity" evidence="6">
    <location>
        <begin position="8"/>
        <end position="19"/>
    </location>
</feature>
<dbReference type="Gene3D" id="2.40.70.10">
    <property type="entry name" value="Acid Proteases"/>
    <property type="match status" value="1"/>
</dbReference>
<gene>
    <name evidence="9" type="ORF">Tci_032616</name>
</gene>
<feature type="compositionally biased region" description="Basic and acidic residues" evidence="6">
    <location>
        <begin position="335"/>
        <end position="344"/>
    </location>
</feature>
<feature type="region of interest" description="Disordered" evidence="6">
    <location>
        <begin position="1"/>
        <end position="20"/>
    </location>
</feature>
<evidence type="ECO:0000256" key="6">
    <source>
        <dbReference type="SAM" id="MobiDB-lite"/>
    </source>
</evidence>
<evidence type="ECO:0000259" key="7">
    <source>
        <dbReference type="Pfam" id="PF17919"/>
    </source>
</evidence>
<feature type="compositionally biased region" description="Pro residues" evidence="6">
    <location>
        <begin position="523"/>
        <end position="537"/>
    </location>
</feature>
<evidence type="ECO:0000313" key="9">
    <source>
        <dbReference type="EMBL" id="GEU60638.1"/>
    </source>
</evidence>
<feature type="compositionally biased region" description="Low complexity" evidence="6">
    <location>
        <begin position="1004"/>
        <end position="1021"/>
    </location>
</feature>
<dbReference type="PANTHER" id="PTHR37984:SF5">
    <property type="entry name" value="PROTEIN NYNRIN-LIKE"/>
    <property type="match status" value="1"/>
</dbReference>
<keyword evidence="5" id="KW-0511">Multifunctional enzyme</keyword>
<dbReference type="GO" id="GO:0003676">
    <property type="term" value="F:nucleic acid binding"/>
    <property type="evidence" value="ECO:0007669"/>
    <property type="project" value="InterPro"/>
</dbReference>
<organism evidence="9">
    <name type="scientific">Tanacetum cinerariifolium</name>
    <name type="common">Dalmatian daisy</name>
    <name type="synonym">Chrysanthemum cinerariifolium</name>
    <dbReference type="NCBI Taxonomy" id="118510"/>
    <lineage>
        <taxon>Eukaryota</taxon>
        <taxon>Viridiplantae</taxon>
        <taxon>Streptophyta</taxon>
        <taxon>Embryophyta</taxon>
        <taxon>Tracheophyta</taxon>
        <taxon>Spermatophyta</taxon>
        <taxon>Magnoliopsida</taxon>
        <taxon>eudicotyledons</taxon>
        <taxon>Gunneridae</taxon>
        <taxon>Pentapetalae</taxon>
        <taxon>asterids</taxon>
        <taxon>campanulids</taxon>
        <taxon>Asterales</taxon>
        <taxon>Asteraceae</taxon>
        <taxon>Asteroideae</taxon>
        <taxon>Anthemideae</taxon>
        <taxon>Anthemidinae</taxon>
        <taxon>Tanacetum</taxon>
    </lineage>
</organism>
<dbReference type="InterPro" id="IPR050951">
    <property type="entry name" value="Retrovirus_Pol_polyprotein"/>
</dbReference>
<comment type="caution">
    <text evidence="9">The sequence shown here is derived from an EMBL/GenBank/DDBJ whole genome shotgun (WGS) entry which is preliminary data.</text>
</comment>
<feature type="compositionally biased region" description="Polar residues" evidence="6">
    <location>
        <begin position="561"/>
        <end position="579"/>
    </location>
</feature>
<dbReference type="GO" id="GO:0003964">
    <property type="term" value="F:RNA-directed DNA polymerase activity"/>
    <property type="evidence" value="ECO:0007669"/>
    <property type="project" value="UniProtKB-KW"/>
</dbReference>
<feature type="compositionally biased region" description="Basic and acidic residues" evidence="6">
    <location>
        <begin position="1022"/>
        <end position="1033"/>
    </location>
</feature>
<dbReference type="Gene3D" id="3.30.420.10">
    <property type="entry name" value="Ribonuclease H-like superfamily/Ribonuclease H"/>
    <property type="match status" value="1"/>
</dbReference>
<evidence type="ECO:0000256" key="1">
    <source>
        <dbReference type="ARBA" id="ARBA00022679"/>
    </source>
</evidence>
<feature type="region of interest" description="Disordered" evidence="6">
    <location>
        <begin position="967"/>
        <end position="1033"/>
    </location>
</feature>
<evidence type="ECO:0000256" key="5">
    <source>
        <dbReference type="ARBA" id="ARBA00023268"/>
    </source>
</evidence>
<accession>A0A6L2LG79</accession>
<keyword evidence="4" id="KW-0255">Endonuclease</keyword>
<feature type="compositionally biased region" description="Pro residues" evidence="6">
    <location>
        <begin position="1412"/>
        <end position="1426"/>
    </location>
</feature>
<feature type="domain" description="Reverse transcriptase/retrotransposon-derived protein RNase H-like" evidence="7">
    <location>
        <begin position="2388"/>
        <end position="2472"/>
    </location>
</feature>
<dbReference type="InterPro" id="IPR041577">
    <property type="entry name" value="RT_RNaseH_2"/>
</dbReference>
<dbReference type="InterPro" id="IPR036397">
    <property type="entry name" value="RNaseH_sf"/>
</dbReference>
<dbReference type="GO" id="GO:0004519">
    <property type="term" value="F:endonuclease activity"/>
    <property type="evidence" value="ECO:0007669"/>
    <property type="project" value="UniProtKB-KW"/>
</dbReference>
<keyword evidence="1" id="KW-0808">Transferase</keyword>
<dbReference type="PANTHER" id="PTHR37984">
    <property type="entry name" value="PROTEIN CBG26694"/>
    <property type="match status" value="1"/>
</dbReference>
<dbReference type="SUPFAM" id="SSF56672">
    <property type="entry name" value="DNA/RNA polymerases"/>
    <property type="match status" value="1"/>
</dbReference>
<keyword evidence="3" id="KW-0540">Nuclease</keyword>
<dbReference type="SMART" id="SM00726">
    <property type="entry name" value="UIM"/>
    <property type="match status" value="2"/>
</dbReference>
<evidence type="ECO:0000256" key="2">
    <source>
        <dbReference type="ARBA" id="ARBA00022695"/>
    </source>
</evidence>
<sequence length="2792" mass="315719">MADVNVNAPAKQAPAIAPPTRTNDQILPRSSLVPVGKSNCYLDIEKLQSNPIYKIDVDILKHTDFFRAFTASSTIPLIYFQQFWDTIRYGVVNRAHIDYAKKTWEEFIQSIHSFIEYKKNMALHTQGKKKANPLVIPSVRFTKLVIHHLQSKNKFHSRLESPLHLPYEEYVLRYLKFSAKGTKREVFGMPIPNELISDDIQGGQYYNEYLEKVAKHQRYLAGEEGSDPDSPAPKPAMVTKPKATKKSMPSVPKAAPIQTWLSDKKRKSTSSLRLVDEFVDEGVLEKEPMFDDEEADLQKAVEESLKDVHTTHRGPLSPVVFREPDSRRRQPLPEVQDKRKDKVTRANVETDTEELLTHLKKSGEEVSNTVVLGTKTGSHDEKQGGSNLGDSAESRPLLSQGIYTENEKTTAETKAESMVFFTIQQVTFAIPTMTTPVINLTSKPGSLKIQRPLPVTATTTATASATVTITTTITITRPPPPQPQQSTTYSILIKRMTNHFLTNLAEARRKKRMRHDLPKTLPGSPPHQPPLPPPPAGPSRTLGSSREFRSSQVLPPPPLPQSTNQEGQSHGSTAPSSTKTAALAEYTSWTSFDIRFKLFVSSIPEDLHMDDDSALDEQVHLSDDEDIRNDHILKVNLMQDWWKPLSEEDKPATPEPAWSIPSSNLPVPMNNEASALASTYSPPPKNSLLAQTSPAFEIIKVFHPNVIHLQYQMEECHKLLTDKVDDAFIKYNVSKPLPVCGQPDIMADVNVNAPAEQAPAMASPTRTHDKILPRSSWSLLCFLDNSIDLYSAVLGHYSICQKHMSYSCQLDEQWFNLNKDTLRDALQITPVDNNNSFSSPPTPDVFINFVNDLGYPKVIRTLTVVVTNDMHQPWRALITIINLCLTGKTSGFERPRALVMQILWGVVNRAHIDNAEKIWEEFTQSIYSFIKDKKIWHCILRERRKPILLQYYNEYLEKVAKHQRYLTGKEGSDPDSPAPKLTMATKPKASKKSMPLATKETLVTKPSTAKASKSTSSQQPKPKLEPTKPQEMKRKLVYDEEADLQRAVKESLKDVHATHRGSLPPVVFKKPDSGRCQPLPEVQGKGKEKVNEEQVVHTLLDLNTPKKKRSTDQYMFQIRTPETADQLDLPFIMKMKRETQTLVTRLNLDYYHPKGFILVILEEPASSTGTLYSLQHLAKDFSFGDQFFNDKPSEAENEKTAAETKAESMVFITIQQDTSAIPPMTTPMIDLTSKPDSPKVQWSLPAIATAATTTTTTTRLPPPQPQQSTTDSILIKFIGELEQIIANLIQDNKHLEERLDSHGSCLYKLKNLNIPQQVSKAVDEIFTDAVDWAIQALLRNRFRDLLEADMKEILHQRMWETNSYQANEDHKNLYETLEKSMVRDQTNHFFTDLAEARRKKKKRHDSTKTPLGSPPHQPPPPPPPAGPSRTLGSSGESGSSQVLPPLPPPPSTNQEGPAFEIVKVFHPNVIHLQYQMGECHKLLIDKVDDALTKYNVSKPLPLGGQPCQMWIEEECKYAITAMYGISHWWFQRQRFYIDRHIYEGDRNVVRTHMRILSVVRIDVLSLYGYIMVSRNYINLIHSHNALNFKDQDSLNSAAGGNFLDKMPRECLAIIEGKSKVCYSRNKPVVAKVSMKTSISGISHDVAELKDMVKALLLDKKSQNQSPAPVKAVEESCVTYGGAHSYRNCPATDGNVYRDNIQQFISQAFAVNYNQGNTRYRPSMMSNQIRPLDFPPAPAYQAQAPQTQDVSKEYFLAYVKANDAVIRNMQTHGQNMQNQLTNLNYSITKFVNSNSASTSSLGTLPSNTIANSRSDLKVVENEPEATKDTMNPANNGNTEDVQPQVVQSESPVLTSEPVTSPISKPVIAPISMAECLALADLGASINLMLFFVWKRLSLPDLTPTCMTLELADRSISRLVGVEEDVYVKVCSFHFSADFVVVDFDADPRVPLILGRSFLKTKRALIDVFESDLTLRVGKEAITFNLDQTSRYKANYSDMMAKSIDVIDMACEEYSQEVLGFFDTISSGNPTPYYDLIIFKTSLTLTLFGNSDFLLEEVDAFLAIEDDPTSSKFYQPYLDPEGNILLLEAFLNDDPSLPPPNQINYLPEVRKELKICKAKSDKSSVDEPLAVELKDLPPHIEYAFLEGDDKLPFIIAKYLSVEEKTALITVLKSHKRAIAWKLSDIKGIDPEFFTHKILMEEDFEPAVQHQRRVNPKIHDVIKQEVIKLLEAGLIYPISDSPWVIPVHCVLKKGGFTVVENKDNELIPTCLVTGWRVYIDYRKLNEATRKDHFPLPMLKRCEDTNLCLNWEKSYFMVKEGIVLGHKISKQGIEVDNEKVDVITKLPHPTTVKGIRSFLGSCRLLSSCQQRLLKNSPTMTRLLKKDTTFIFSQDCVEAFKTLKRKLTEASILVTPNWDMPFELMCDASDFAIGAVLEQCQDKHFRPKHYASKTMTEAESNYTITEKEMLAVEFTFKVIDTKGAENLVADHLSRLENPHQNVLDPKEINESFPLETLNLGMSSQQKSKFFKDVKHYFWDDPFLFKNCADQVIRRYVSGQEAIEIHKACHYGPTGGHHGPNYIARKVFDSGFYWPTIYHDAQDLVKNCDVCQRQGKISQRDEMPQNSIKMCEIFDVWGIDFMGMFPSSRGNKYILVAVDYLSKWVEAKAVGENRASWSNKLDDALWAFRTADKTPIGCTPYKLVYGKACHLLVELEHTAYWALKHANFDLKVAGDHRKVQINELNELRDQAYENSLIYKEKTKRLHDSKIKNRVFNIGDRVLLFNSGLKILSGKLKSR</sequence>
<reference evidence="9" key="1">
    <citation type="journal article" date="2019" name="Sci. Rep.">
        <title>Draft genome of Tanacetum cinerariifolium, the natural source of mosquito coil.</title>
        <authorList>
            <person name="Yamashiro T."/>
            <person name="Shiraishi A."/>
            <person name="Satake H."/>
            <person name="Nakayama K."/>
        </authorList>
    </citation>
    <scope>NUCLEOTIDE SEQUENCE</scope>
</reference>
<feature type="compositionally biased region" description="Polar residues" evidence="6">
    <location>
        <begin position="1430"/>
        <end position="1442"/>
    </location>
</feature>
<keyword evidence="2" id="KW-0548">Nucleotidyltransferase</keyword>
<evidence type="ECO:0000256" key="4">
    <source>
        <dbReference type="ARBA" id="ARBA00022759"/>
    </source>
</evidence>
<feature type="region of interest" description="Disordered" evidence="6">
    <location>
        <begin position="220"/>
        <end position="259"/>
    </location>
</feature>
<dbReference type="PROSITE" id="PS50330">
    <property type="entry name" value="UIM"/>
    <property type="match status" value="1"/>
</dbReference>
<feature type="domain" description="Integrase zinc-binding" evidence="8">
    <location>
        <begin position="2558"/>
        <end position="2608"/>
    </location>
</feature>
<dbReference type="InterPro" id="IPR043128">
    <property type="entry name" value="Rev_trsase/Diguanyl_cyclase"/>
</dbReference>
<keyword evidence="4" id="KW-0378">Hydrolase</keyword>
<proteinExistence type="predicted"/>
<keyword evidence="9" id="KW-0695">RNA-directed DNA polymerase</keyword>